<protein>
    <recommendedName>
        <fullName evidence="3">Cobalamin biosynthesis protein</fullName>
    </recommendedName>
</protein>
<keyword evidence="1" id="KW-1133">Transmembrane helix</keyword>
<name>A0A0F9B282_9ZZZZ</name>
<keyword evidence="1" id="KW-0472">Membrane</keyword>
<evidence type="ECO:0000313" key="2">
    <source>
        <dbReference type="EMBL" id="KKL16059.1"/>
    </source>
</evidence>
<proteinExistence type="predicted"/>
<reference evidence="2" key="1">
    <citation type="journal article" date="2015" name="Nature">
        <title>Complex archaea that bridge the gap between prokaryotes and eukaryotes.</title>
        <authorList>
            <person name="Spang A."/>
            <person name="Saw J.H."/>
            <person name="Jorgensen S.L."/>
            <person name="Zaremba-Niedzwiedzka K."/>
            <person name="Martijn J."/>
            <person name="Lind A.E."/>
            <person name="van Eijk R."/>
            <person name="Schleper C."/>
            <person name="Guy L."/>
            <person name="Ettema T.J."/>
        </authorList>
    </citation>
    <scope>NUCLEOTIDE SEQUENCE</scope>
</reference>
<dbReference type="EMBL" id="LAZR01039814">
    <property type="protein sequence ID" value="KKL16059.1"/>
    <property type="molecule type" value="Genomic_DNA"/>
</dbReference>
<accession>A0A0F9B282</accession>
<comment type="caution">
    <text evidence="2">The sequence shown here is derived from an EMBL/GenBank/DDBJ whole genome shotgun (WGS) entry which is preliminary data.</text>
</comment>
<evidence type="ECO:0000256" key="1">
    <source>
        <dbReference type="SAM" id="Phobius"/>
    </source>
</evidence>
<sequence length="70" mass="7677">ALGVQLGGLNYYFGKASQKPVIGHSFEQLNSEHIKKANHLMYVTSILFLAIGLGFRFAIVSLWRIGGLGQ</sequence>
<evidence type="ECO:0008006" key="3">
    <source>
        <dbReference type="Google" id="ProtNLM"/>
    </source>
</evidence>
<feature type="non-terminal residue" evidence="2">
    <location>
        <position position="1"/>
    </location>
</feature>
<gene>
    <name evidence="2" type="ORF">LCGC14_2499410</name>
</gene>
<keyword evidence="1" id="KW-0812">Transmembrane</keyword>
<dbReference type="AlphaFoldDB" id="A0A0F9B282"/>
<feature type="transmembrane region" description="Helical" evidence="1">
    <location>
        <begin position="40"/>
        <end position="63"/>
    </location>
</feature>
<organism evidence="2">
    <name type="scientific">marine sediment metagenome</name>
    <dbReference type="NCBI Taxonomy" id="412755"/>
    <lineage>
        <taxon>unclassified sequences</taxon>
        <taxon>metagenomes</taxon>
        <taxon>ecological metagenomes</taxon>
    </lineage>
</organism>